<sequence>MLDRVIRLGKDMLASSQKTNVVYKIKCANCEACYIGQTKRHLTVRINEHKSNIKKKESDWLVVSCHRGHDGHEFDWMHVDVLHQEKHLGRREIAEMICIKKHSKSINLQKDTDNLPGIYDQVLANISFSP</sequence>
<dbReference type="InterPro" id="IPR000305">
    <property type="entry name" value="GIY-YIG_endonuc"/>
</dbReference>
<evidence type="ECO:0000259" key="1">
    <source>
        <dbReference type="Pfam" id="PF01541"/>
    </source>
</evidence>
<protein>
    <recommendedName>
        <fullName evidence="1">GIY-YIG domain-containing protein</fullName>
    </recommendedName>
</protein>
<proteinExistence type="predicted"/>
<reference evidence="2 3" key="1">
    <citation type="journal article" date="2014" name="Curr. Biol.">
        <title>The genome of the clonal raider ant Cerapachys biroi.</title>
        <authorList>
            <person name="Oxley P.R."/>
            <person name="Ji L."/>
            <person name="Fetter-Pruneda I."/>
            <person name="McKenzie S.K."/>
            <person name="Li C."/>
            <person name="Hu H."/>
            <person name="Zhang G."/>
            <person name="Kronauer D.J."/>
        </authorList>
    </citation>
    <scope>NUCLEOTIDE SEQUENCE [LARGE SCALE GENOMIC DNA]</scope>
</reference>
<organism evidence="2 3">
    <name type="scientific">Ooceraea biroi</name>
    <name type="common">Clonal raider ant</name>
    <name type="synonym">Cerapachys biroi</name>
    <dbReference type="NCBI Taxonomy" id="2015173"/>
    <lineage>
        <taxon>Eukaryota</taxon>
        <taxon>Metazoa</taxon>
        <taxon>Ecdysozoa</taxon>
        <taxon>Arthropoda</taxon>
        <taxon>Hexapoda</taxon>
        <taxon>Insecta</taxon>
        <taxon>Pterygota</taxon>
        <taxon>Neoptera</taxon>
        <taxon>Endopterygota</taxon>
        <taxon>Hymenoptera</taxon>
        <taxon>Apocrita</taxon>
        <taxon>Aculeata</taxon>
        <taxon>Formicoidea</taxon>
        <taxon>Formicidae</taxon>
        <taxon>Dorylinae</taxon>
        <taxon>Ooceraea</taxon>
    </lineage>
</organism>
<accession>A0A026WTR1</accession>
<dbReference type="Gene3D" id="3.40.1440.10">
    <property type="entry name" value="GIY-YIG endonuclease"/>
    <property type="match status" value="1"/>
</dbReference>
<dbReference type="OrthoDB" id="7551446at2759"/>
<keyword evidence="3" id="KW-1185">Reference proteome</keyword>
<dbReference type="InterPro" id="IPR035901">
    <property type="entry name" value="GIY-YIG_endonuc_sf"/>
</dbReference>
<dbReference type="Proteomes" id="UP000053097">
    <property type="component" value="Unassembled WGS sequence"/>
</dbReference>
<feature type="domain" description="GIY-YIG" evidence="1">
    <location>
        <begin position="21"/>
        <end position="68"/>
    </location>
</feature>
<dbReference type="AlphaFoldDB" id="A0A026WTR1"/>
<dbReference type="Pfam" id="PF01541">
    <property type="entry name" value="GIY-YIG"/>
    <property type="match status" value="1"/>
</dbReference>
<dbReference type="SUPFAM" id="SSF82771">
    <property type="entry name" value="GIY-YIG endonuclease"/>
    <property type="match status" value="1"/>
</dbReference>
<name>A0A026WTR1_OOCBI</name>
<evidence type="ECO:0000313" key="3">
    <source>
        <dbReference type="Proteomes" id="UP000053097"/>
    </source>
</evidence>
<dbReference type="EMBL" id="KK107121">
    <property type="protein sequence ID" value="EZA58489.1"/>
    <property type="molecule type" value="Genomic_DNA"/>
</dbReference>
<dbReference type="CDD" id="cd10442">
    <property type="entry name" value="GIY-YIG_PLEs"/>
    <property type="match status" value="1"/>
</dbReference>
<gene>
    <name evidence="2" type="ORF">X777_01110</name>
</gene>
<evidence type="ECO:0000313" key="2">
    <source>
        <dbReference type="EMBL" id="EZA58489.1"/>
    </source>
</evidence>